<protein>
    <submittedName>
        <fullName evidence="1">Uncharacterized protein</fullName>
    </submittedName>
</protein>
<keyword evidence="2" id="KW-1185">Reference proteome</keyword>
<evidence type="ECO:0000313" key="1">
    <source>
        <dbReference type="EMBL" id="MBG6135774.1"/>
    </source>
</evidence>
<sequence>MYPLLHTTDLDAAFDLAQRLVALADRVQEVSVSAVTTPQGLPRYLPLPESAGRPMSTHLRVPAERAEVVSRLFKDLPEDRFSWYPSGTGRVWDLKSTEAELIEAVPDLLVDIDMDAVEPGRVEELFIATVGRDIGELGWSVVWPSAPEEDLWSVPKYDGVELVVHETGWCSEEWSPTHSVWVCGRSEARAAWAARATGRTVVGEMQLGR</sequence>
<dbReference type="AlphaFoldDB" id="A0A8J7GC16"/>
<dbReference type="Proteomes" id="UP000622552">
    <property type="component" value="Unassembled WGS sequence"/>
</dbReference>
<organism evidence="1 2">
    <name type="scientific">Longispora fulva</name>
    <dbReference type="NCBI Taxonomy" id="619741"/>
    <lineage>
        <taxon>Bacteria</taxon>
        <taxon>Bacillati</taxon>
        <taxon>Actinomycetota</taxon>
        <taxon>Actinomycetes</taxon>
        <taxon>Micromonosporales</taxon>
        <taxon>Micromonosporaceae</taxon>
        <taxon>Longispora</taxon>
    </lineage>
</organism>
<proteinExistence type="predicted"/>
<gene>
    <name evidence="1" type="ORF">IW245_001968</name>
</gene>
<dbReference type="EMBL" id="JADOUF010000001">
    <property type="protein sequence ID" value="MBG6135774.1"/>
    <property type="molecule type" value="Genomic_DNA"/>
</dbReference>
<evidence type="ECO:0000313" key="2">
    <source>
        <dbReference type="Proteomes" id="UP000622552"/>
    </source>
</evidence>
<name>A0A8J7GC16_9ACTN</name>
<comment type="caution">
    <text evidence="1">The sequence shown here is derived from an EMBL/GenBank/DDBJ whole genome shotgun (WGS) entry which is preliminary data.</text>
</comment>
<accession>A0A8J7GC16</accession>
<dbReference type="RefSeq" id="WP_197002838.1">
    <property type="nucleotide sequence ID" value="NZ_BONS01000002.1"/>
</dbReference>
<reference evidence="1" key="1">
    <citation type="submission" date="2020-11" db="EMBL/GenBank/DDBJ databases">
        <title>Sequencing the genomes of 1000 actinobacteria strains.</title>
        <authorList>
            <person name="Klenk H.-P."/>
        </authorList>
    </citation>
    <scope>NUCLEOTIDE SEQUENCE</scope>
    <source>
        <strain evidence="1">DSM 45356</strain>
    </source>
</reference>